<dbReference type="InterPro" id="IPR016549">
    <property type="entry name" value="UCP009193"/>
</dbReference>
<dbReference type="OrthoDB" id="755598at2759"/>
<reference evidence="2 3" key="1">
    <citation type="submission" date="2020-08" db="EMBL/GenBank/DDBJ databases">
        <title>Plant Genome Project.</title>
        <authorList>
            <person name="Zhang R.-G."/>
        </authorList>
    </citation>
    <scope>NUCLEOTIDE SEQUENCE [LARGE SCALE GENOMIC DNA]</scope>
    <source>
        <tissue evidence="2">Rhizome</tissue>
    </source>
</reference>
<feature type="compositionally biased region" description="Polar residues" evidence="1">
    <location>
        <begin position="136"/>
        <end position="146"/>
    </location>
</feature>
<evidence type="ECO:0008006" key="4">
    <source>
        <dbReference type="Google" id="ProtNLM"/>
    </source>
</evidence>
<dbReference type="PIRSF" id="PIRSF009193">
    <property type="entry name" value="UCP009193"/>
    <property type="match status" value="1"/>
</dbReference>
<evidence type="ECO:0000313" key="3">
    <source>
        <dbReference type="Proteomes" id="UP000734854"/>
    </source>
</evidence>
<accession>A0A8J5FND6</accession>
<evidence type="ECO:0000256" key="1">
    <source>
        <dbReference type="SAM" id="MobiDB-lite"/>
    </source>
</evidence>
<dbReference type="PANTHER" id="PTHR33675">
    <property type="entry name" value="NUCLEAR RECEPTOR FAMILY 2 GROUP C PROTEIN"/>
    <property type="match status" value="1"/>
</dbReference>
<feature type="region of interest" description="Disordered" evidence="1">
    <location>
        <begin position="114"/>
        <end position="209"/>
    </location>
</feature>
<gene>
    <name evidence="2" type="ORF">ZIOFF_056223</name>
</gene>
<organism evidence="2 3">
    <name type="scientific">Zingiber officinale</name>
    <name type="common">Ginger</name>
    <name type="synonym">Amomum zingiber</name>
    <dbReference type="NCBI Taxonomy" id="94328"/>
    <lineage>
        <taxon>Eukaryota</taxon>
        <taxon>Viridiplantae</taxon>
        <taxon>Streptophyta</taxon>
        <taxon>Embryophyta</taxon>
        <taxon>Tracheophyta</taxon>
        <taxon>Spermatophyta</taxon>
        <taxon>Magnoliopsida</taxon>
        <taxon>Liliopsida</taxon>
        <taxon>Zingiberales</taxon>
        <taxon>Zingiberaceae</taxon>
        <taxon>Zingiber</taxon>
    </lineage>
</organism>
<protein>
    <recommendedName>
        <fullName evidence="4">Holocarboxylase synthetase</fullName>
    </recommendedName>
</protein>
<dbReference type="AlphaFoldDB" id="A0A8J5FND6"/>
<evidence type="ECO:0000313" key="2">
    <source>
        <dbReference type="EMBL" id="KAG6487633.1"/>
    </source>
</evidence>
<keyword evidence="3" id="KW-1185">Reference proteome</keyword>
<dbReference type="PANTHER" id="PTHR33675:SF1">
    <property type="entry name" value="HOLOCARBOXYLASE SYNTHETASE"/>
    <property type="match status" value="1"/>
</dbReference>
<name>A0A8J5FND6_ZINOF</name>
<comment type="caution">
    <text evidence="2">The sequence shown here is derived from an EMBL/GenBank/DDBJ whole genome shotgun (WGS) entry which is preliminary data.</text>
</comment>
<dbReference type="EMBL" id="JACMSC010000015">
    <property type="protein sequence ID" value="KAG6487633.1"/>
    <property type="molecule type" value="Genomic_DNA"/>
</dbReference>
<proteinExistence type="predicted"/>
<feature type="compositionally biased region" description="Polar residues" evidence="1">
    <location>
        <begin position="171"/>
        <end position="198"/>
    </location>
</feature>
<dbReference type="Proteomes" id="UP000734854">
    <property type="component" value="Unassembled WGS sequence"/>
</dbReference>
<sequence>MSRKRKTEATRLDEVDRTMYSTFCSAANSLSQLYTQAMNQQKVSFQAGERHALEKLYQWMMRKHEEESRITVADIVAHIQNEMDYAVDDAVGSRSSLQHQYQTTMQMTNSTIQHPTSLFGQPAAGLAPRSTHSDQSKNSVFSNALSSPVRRSLQPFHIDQGGFYNNDGLPTGNTESRNSDPSQNREANSLSSNYSSMDIHTDSPPRGSF</sequence>